<dbReference type="PRINTS" id="PR00047">
    <property type="entry name" value="STROIDFINGER"/>
</dbReference>
<dbReference type="CDD" id="cd00742">
    <property type="entry name" value="FABP"/>
    <property type="match status" value="1"/>
</dbReference>
<dbReference type="PROSITE" id="PS00031">
    <property type="entry name" value="NUCLEAR_REC_DBD_1"/>
    <property type="match status" value="1"/>
</dbReference>
<dbReference type="EnsemblMetazoa" id="PPA28401.1">
    <property type="protein sequence ID" value="PPA28401.1"/>
    <property type="gene ID" value="WBGene00117955"/>
</dbReference>
<evidence type="ECO:0000256" key="9">
    <source>
        <dbReference type="ARBA" id="ARBA00023170"/>
    </source>
</evidence>
<keyword evidence="10 11" id="KW-0539">Nucleus</keyword>
<evidence type="ECO:0000256" key="7">
    <source>
        <dbReference type="ARBA" id="ARBA00023125"/>
    </source>
</evidence>
<proteinExistence type="inferred from homology"/>
<sequence>MDEKRSYTFNPVTQRWDEDRNEPPATVPKLRRELIERFGRKMSLPNAFFGTWVSDKDDNMDAFLASKGINWLLRKASFLAAVLMTTLTIKISDLGVGRYLIEHSVMGKSAKWEFRIGEPYVTAGLENLERTVTPTLEGAALVERHFYASKTVQDDPIKYSVENGVLVQHRPFALVTHHIMPDLEEFDRCLVCDAPVTSTHYGVDACRACSLFFKRAMIVTGIQYPCRQGAYSCTVAKDGKFVCRRCRFDKCIAVGMFYDGPTKIRELRVAIPLLLRVGKEFKALNERRRVKELKVMRKCGLRMPHPTEEIYYVSAQASADIYTIAIVEALTFFENAFPTLRQLERRERESIFKDFMIKLNLISGYHGSRRLWKNCRTKAMLSAVTCYDTDFPVDFSAPGAADNKEPFKMSIRAHIDDHVNMFMPLLERLRLKEEEYHALAALTMTDQDVQLSERAQRLLDDIRTEIFANLHAYYRNDLALKDYSTRLGNLMSLNHTAQEVCSIFRVFFRFYFTIFDLHMADRAMAECFL</sequence>
<dbReference type="AlphaFoldDB" id="A0A2A6CPE6"/>
<evidence type="ECO:0000256" key="1">
    <source>
        <dbReference type="ARBA" id="ARBA00004123"/>
    </source>
</evidence>
<dbReference type="PROSITE" id="PS51030">
    <property type="entry name" value="NUCLEAR_REC_DBD_2"/>
    <property type="match status" value="1"/>
</dbReference>
<gene>
    <name evidence="12" type="primary">WBGene00117955</name>
</gene>
<dbReference type="InterPro" id="IPR012674">
    <property type="entry name" value="Calycin"/>
</dbReference>
<evidence type="ECO:0000256" key="3">
    <source>
        <dbReference type="ARBA" id="ARBA00022723"/>
    </source>
</evidence>
<dbReference type="Gene3D" id="1.10.565.10">
    <property type="entry name" value="Retinoid X Receptor"/>
    <property type="match status" value="1"/>
</dbReference>
<dbReference type="InterPro" id="IPR013088">
    <property type="entry name" value="Znf_NHR/GATA"/>
</dbReference>
<keyword evidence="4 11" id="KW-0863">Zinc-finger</keyword>
<keyword evidence="8 11" id="KW-0804">Transcription</keyword>
<name>A0A2A6CPE6_PRIPA</name>
<dbReference type="SUPFAM" id="SSF57716">
    <property type="entry name" value="Glucocorticoid receptor-like (DNA-binding domain)"/>
    <property type="match status" value="1"/>
</dbReference>
<dbReference type="InterPro" id="IPR035500">
    <property type="entry name" value="NHR-like_dom_sf"/>
</dbReference>
<dbReference type="CDD" id="cd06960">
    <property type="entry name" value="NR_DBD_HNF4A"/>
    <property type="match status" value="1"/>
</dbReference>
<dbReference type="Gene3D" id="2.40.128.20">
    <property type="match status" value="1"/>
</dbReference>
<dbReference type="PANTHER" id="PTHR46011:SF6">
    <property type="entry name" value="HIGH ZINC ACTIVATED NUCLEAR RECEPTOR PROTEIN"/>
    <property type="match status" value="1"/>
</dbReference>
<comment type="similarity">
    <text evidence="2 11">Belongs to the nuclear hormone receptor family.</text>
</comment>
<reference evidence="13" key="1">
    <citation type="journal article" date="2008" name="Nat. Genet.">
        <title>The Pristionchus pacificus genome provides a unique perspective on nematode lifestyle and parasitism.</title>
        <authorList>
            <person name="Dieterich C."/>
            <person name="Clifton S.W."/>
            <person name="Schuster L.N."/>
            <person name="Chinwalla A."/>
            <person name="Delehaunty K."/>
            <person name="Dinkelacker I."/>
            <person name="Fulton L."/>
            <person name="Fulton R."/>
            <person name="Godfrey J."/>
            <person name="Minx P."/>
            <person name="Mitreva M."/>
            <person name="Roeseler W."/>
            <person name="Tian H."/>
            <person name="Witte H."/>
            <person name="Yang S.P."/>
            <person name="Wilson R.K."/>
            <person name="Sommer R.J."/>
        </authorList>
    </citation>
    <scope>NUCLEOTIDE SEQUENCE [LARGE SCALE GENOMIC DNA]</scope>
    <source>
        <strain evidence="13">PS312</strain>
    </source>
</reference>
<accession>A0A2A6CPE6</accession>
<dbReference type="PANTHER" id="PTHR46011">
    <property type="entry name" value="NUCLEAR HORMONE RECEPTOR FAMILY MEMBER NHR-86-RELATED"/>
    <property type="match status" value="1"/>
</dbReference>
<evidence type="ECO:0000256" key="11">
    <source>
        <dbReference type="RuleBase" id="RU004334"/>
    </source>
</evidence>
<comment type="subcellular location">
    <subcellularLocation>
        <location evidence="1 11">Nucleus</location>
    </subcellularLocation>
</comment>
<evidence type="ECO:0000256" key="4">
    <source>
        <dbReference type="ARBA" id="ARBA00022771"/>
    </source>
</evidence>
<dbReference type="GO" id="GO:0003700">
    <property type="term" value="F:DNA-binding transcription factor activity"/>
    <property type="evidence" value="ECO:0000318"/>
    <property type="project" value="GO_Central"/>
</dbReference>
<dbReference type="Proteomes" id="UP000005239">
    <property type="component" value="Unassembled WGS sequence"/>
</dbReference>
<keyword evidence="9 11" id="KW-0675">Receptor</keyword>
<keyword evidence="3 11" id="KW-0479">Metal-binding</keyword>
<dbReference type="InterPro" id="IPR000536">
    <property type="entry name" value="Nucl_hrmn_rcpt_lig-bd"/>
</dbReference>
<evidence type="ECO:0000256" key="2">
    <source>
        <dbReference type="ARBA" id="ARBA00005993"/>
    </source>
</evidence>
<accession>A0A8R1YMQ3</accession>
<dbReference type="SUPFAM" id="SSF50814">
    <property type="entry name" value="Lipocalins"/>
    <property type="match status" value="1"/>
</dbReference>
<dbReference type="Gene3D" id="3.30.50.10">
    <property type="entry name" value="Erythroid Transcription Factor GATA-1, subunit A"/>
    <property type="match status" value="1"/>
</dbReference>
<evidence type="ECO:0000256" key="6">
    <source>
        <dbReference type="ARBA" id="ARBA00023015"/>
    </source>
</evidence>
<dbReference type="Pfam" id="PF00104">
    <property type="entry name" value="Hormone_recep"/>
    <property type="match status" value="1"/>
</dbReference>
<dbReference type="InterPro" id="IPR001628">
    <property type="entry name" value="Znf_hrmn_rcpt"/>
</dbReference>
<evidence type="ECO:0000256" key="10">
    <source>
        <dbReference type="ARBA" id="ARBA00023242"/>
    </source>
</evidence>
<reference evidence="12" key="2">
    <citation type="submission" date="2022-06" db="UniProtKB">
        <authorList>
            <consortium name="EnsemblMetazoa"/>
        </authorList>
    </citation>
    <scope>IDENTIFICATION</scope>
    <source>
        <strain evidence="12">PS312</strain>
    </source>
</reference>
<dbReference type="GO" id="GO:0008270">
    <property type="term" value="F:zinc ion binding"/>
    <property type="evidence" value="ECO:0007669"/>
    <property type="project" value="UniProtKB-KW"/>
</dbReference>
<organism evidence="12 13">
    <name type="scientific">Pristionchus pacificus</name>
    <name type="common">Parasitic nematode worm</name>
    <dbReference type="NCBI Taxonomy" id="54126"/>
    <lineage>
        <taxon>Eukaryota</taxon>
        <taxon>Metazoa</taxon>
        <taxon>Ecdysozoa</taxon>
        <taxon>Nematoda</taxon>
        <taxon>Chromadorea</taxon>
        <taxon>Rhabditida</taxon>
        <taxon>Rhabditina</taxon>
        <taxon>Diplogasteromorpha</taxon>
        <taxon>Diplogasteroidea</taxon>
        <taxon>Neodiplogasteridae</taxon>
        <taxon>Pristionchus</taxon>
    </lineage>
</organism>
<dbReference type="InterPro" id="IPR049636">
    <property type="entry name" value="HNF4-like_DBD"/>
</dbReference>
<evidence type="ECO:0000313" key="13">
    <source>
        <dbReference type="Proteomes" id="UP000005239"/>
    </source>
</evidence>
<keyword evidence="6 11" id="KW-0805">Transcription regulation</keyword>
<dbReference type="GO" id="GO:0000978">
    <property type="term" value="F:RNA polymerase II cis-regulatory region sequence-specific DNA binding"/>
    <property type="evidence" value="ECO:0007669"/>
    <property type="project" value="InterPro"/>
</dbReference>
<dbReference type="Pfam" id="PF00105">
    <property type="entry name" value="zf-C4"/>
    <property type="match status" value="1"/>
</dbReference>
<keyword evidence="13" id="KW-1185">Reference proteome</keyword>
<dbReference type="SMART" id="SM00430">
    <property type="entry name" value="HOLI"/>
    <property type="match status" value="1"/>
</dbReference>
<dbReference type="GO" id="GO:0005634">
    <property type="term" value="C:nucleus"/>
    <property type="evidence" value="ECO:0000318"/>
    <property type="project" value="GO_Central"/>
</dbReference>
<dbReference type="SMART" id="SM00399">
    <property type="entry name" value="ZnF_C4"/>
    <property type="match status" value="1"/>
</dbReference>
<evidence type="ECO:0000256" key="8">
    <source>
        <dbReference type="ARBA" id="ARBA00023163"/>
    </source>
</evidence>
<evidence type="ECO:0000313" key="12">
    <source>
        <dbReference type="EnsemblMetazoa" id="PPA28401.1"/>
    </source>
</evidence>
<evidence type="ECO:0000256" key="5">
    <source>
        <dbReference type="ARBA" id="ARBA00022833"/>
    </source>
</evidence>
<keyword evidence="5 11" id="KW-0862">Zinc</keyword>
<keyword evidence="7 11" id="KW-0238">DNA-binding</keyword>
<dbReference type="SUPFAM" id="SSF48508">
    <property type="entry name" value="Nuclear receptor ligand-binding domain"/>
    <property type="match status" value="1"/>
</dbReference>
<protein>
    <submittedName>
        <fullName evidence="12">Nuclear receptor</fullName>
    </submittedName>
</protein>